<evidence type="ECO:0000313" key="6">
    <source>
        <dbReference type="EMBL" id="QDU54744.1"/>
    </source>
</evidence>
<organism evidence="6 7">
    <name type="scientific">Aeoliella mucimassa</name>
    <dbReference type="NCBI Taxonomy" id="2527972"/>
    <lineage>
        <taxon>Bacteria</taxon>
        <taxon>Pseudomonadati</taxon>
        <taxon>Planctomycetota</taxon>
        <taxon>Planctomycetia</taxon>
        <taxon>Pirellulales</taxon>
        <taxon>Lacipirellulaceae</taxon>
        <taxon>Aeoliella</taxon>
    </lineage>
</organism>
<proteinExistence type="inferred from homology"/>
<evidence type="ECO:0000256" key="1">
    <source>
        <dbReference type="ARBA" id="ARBA00008725"/>
    </source>
</evidence>
<keyword evidence="7" id="KW-1185">Reference proteome</keyword>
<dbReference type="InterPro" id="IPR024370">
    <property type="entry name" value="PBP_domain"/>
</dbReference>
<dbReference type="Gene3D" id="3.40.190.10">
    <property type="entry name" value="Periplasmic binding protein-like II"/>
    <property type="match status" value="2"/>
</dbReference>
<evidence type="ECO:0000256" key="4">
    <source>
        <dbReference type="RuleBase" id="RU367119"/>
    </source>
</evidence>
<dbReference type="NCBIfam" id="TIGR02136">
    <property type="entry name" value="ptsS_2"/>
    <property type="match status" value="1"/>
</dbReference>
<keyword evidence="4" id="KW-0592">Phosphate transport</keyword>
<evidence type="ECO:0000259" key="5">
    <source>
        <dbReference type="Pfam" id="PF12849"/>
    </source>
</evidence>
<dbReference type="EMBL" id="CP036278">
    <property type="protein sequence ID" value="QDU54744.1"/>
    <property type="molecule type" value="Genomic_DNA"/>
</dbReference>
<dbReference type="PANTHER" id="PTHR30570">
    <property type="entry name" value="PERIPLASMIC PHOSPHATE BINDING COMPONENT OF PHOSPHATE ABC TRANSPORTER"/>
    <property type="match status" value="1"/>
</dbReference>
<dbReference type="InterPro" id="IPR011862">
    <property type="entry name" value="Phos-bd"/>
</dbReference>
<dbReference type="PROSITE" id="PS51257">
    <property type="entry name" value="PROKAR_LIPOPROTEIN"/>
    <property type="match status" value="1"/>
</dbReference>
<keyword evidence="2 4" id="KW-0813">Transport</keyword>
<dbReference type="CDD" id="cd13654">
    <property type="entry name" value="PBP2_phosphate_like_2"/>
    <property type="match status" value="1"/>
</dbReference>
<feature type="domain" description="PBP" evidence="5">
    <location>
        <begin position="28"/>
        <end position="275"/>
    </location>
</feature>
<reference evidence="6 7" key="1">
    <citation type="submission" date="2019-02" db="EMBL/GenBank/DDBJ databases">
        <title>Deep-cultivation of Planctomycetes and their phenomic and genomic characterization uncovers novel biology.</title>
        <authorList>
            <person name="Wiegand S."/>
            <person name="Jogler M."/>
            <person name="Boedeker C."/>
            <person name="Pinto D."/>
            <person name="Vollmers J."/>
            <person name="Rivas-Marin E."/>
            <person name="Kohn T."/>
            <person name="Peeters S.H."/>
            <person name="Heuer A."/>
            <person name="Rast P."/>
            <person name="Oberbeckmann S."/>
            <person name="Bunk B."/>
            <person name="Jeske O."/>
            <person name="Meyerdierks A."/>
            <person name="Storesund J.E."/>
            <person name="Kallscheuer N."/>
            <person name="Luecker S."/>
            <person name="Lage O.M."/>
            <person name="Pohl T."/>
            <person name="Merkel B.J."/>
            <person name="Hornburger P."/>
            <person name="Mueller R.-W."/>
            <person name="Bruemmer F."/>
            <person name="Labrenz M."/>
            <person name="Spormann A.M."/>
            <person name="Op den Camp H."/>
            <person name="Overmann J."/>
            <person name="Amann R."/>
            <person name="Jetten M.S.M."/>
            <person name="Mascher T."/>
            <person name="Medema M.H."/>
            <person name="Devos D.P."/>
            <person name="Kaster A.-K."/>
            <person name="Ovreas L."/>
            <person name="Rohde M."/>
            <person name="Galperin M.Y."/>
            <person name="Jogler C."/>
        </authorList>
    </citation>
    <scope>NUCLEOTIDE SEQUENCE [LARGE SCALE GENOMIC DNA]</scope>
    <source>
        <strain evidence="6 7">Pan181</strain>
    </source>
</reference>
<dbReference type="KEGG" id="amuc:Pan181_09270"/>
<dbReference type="GO" id="GO:0006817">
    <property type="term" value="P:phosphate ion transport"/>
    <property type="evidence" value="ECO:0007669"/>
    <property type="project" value="UniProtKB-UniRule"/>
</dbReference>
<dbReference type="SUPFAM" id="SSF53850">
    <property type="entry name" value="Periplasmic binding protein-like II"/>
    <property type="match status" value="1"/>
</dbReference>
<sequence>MQTSAGRWAAILTCTLTIVAGCGGRGGADVQLDGSSTVFPVSARVAENLRYEGIYIRVTVARSGTGGGMDRFSKGDIDICDASRAMKSGEAKACQEAGVEFEHFIVAYDGIAVCVNPKNTWCNGLTVKQLNRLFCYESEIQTWSDLNPEWPEKEINLFGPGVDSGTYDTFNEHVLGKGAKVRIGYTKSEEDNVLVNGVSQDEYALGYFGFGYFVENSTNLKVLGIKQGESGEYVVPTIESIRDKSYSPLSRPLYIYVNLKSFKNPRVAEFVEFYLNHADEAAVEERYVPITEVDAKENQRKLMALKASFDSVDAANQSADATGLMMAGGDQSWTP</sequence>
<comment type="similarity">
    <text evidence="1 4">Belongs to the PstS family.</text>
</comment>
<evidence type="ECO:0000313" key="7">
    <source>
        <dbReference type="Proteomes" id="UP000315750"/>
    </source>
</evidence>
<name>A0A518AJ95_9BACT</name>
<gene>
    <name evidence="6" type="primary">pstS</name>
    <name evidence="6" type="ORF">Pan181_09270</name>
</gene>
<dbReference type="InterPro" id="IPR050811">
    <property type="entry name" value="Phosphate_ABC_transporter"/>
</dbReference>
<keyword evidence="3" id="KW-0732">Signal</keyword>
<dbReference type="Proteomes" id="UP000315750">
    <property type="component" value="Chromosome"/>
</dbReference>
<dbReference type="PANTHER" id="PTHR30570:SF1">
    <property type="entry name" value="PHOSPHATE-BINDING PROTEIN PSTS"/>
    <property type="match status" value="1"/>
</dbReference>
<dbReference type="OrthoDB" id="9790048at2"/>
<evidence type="ECO:0000256" key="2">
    <source>
        <dbReference type="ARBA" id="ARBA00022448"/>
    </source>
</evidence>
<evidence type="ECO:0000256" key="3">
    <source>
        <dbReference type="ARBA" id="ARBA00022729"/>
    </source>
</evidence>
<dbReference type="Pfam" id="PF12849">
    <property type="entry name" value="PBP_like_2"/>
    <property type="match status" value="1"/>
</dbReference>
<protein>
    <recommendedName>
        <fullName evidence="4">Phosphate-binding protein</fullName>
    </recommendedName>
</protein>
<dbReference type="RefSeq" id="WP_145245679.1">
    <property type="nucleotide sequence ID" value="NZ_CP036278.1"/>
</dbReference>
<dbReference type="GO" id="GO:0042301">
    <property type="term" value="F:phosphate ion binding"/>
    <property type="evidence" value="ECO:0007669"/>
    <property type="project" value="UniProtKB-UniRule"/>
</dbReference>
<comment type="function">
    <text evidence="4">Involved in the system for phosphate transport across the cytoplasmic membrane.</text>
</comment>
<dbReference type="AlphaFoldDB" id="A0A518AJ95"/>
<accession>A0A518AJ95</accession>